<protein>
    <recommendedName>
        <fullName evidence="2">Urease accessory protein UreH-like transmembrane domain-containing protein</fullName>
    </recommendedName>
</protein>
<dbReference type="InterPro" id="IPR039447">
    <property type="entry name" value="UreH-like_TM_dom"/>
</dbReference>
<evidence type="ECO:0000259" key="2">
    <source>
        <dbReference type="Pfam" id="PF13386"/>
    </source>
</evidence>
<reference evidence="3 4" key="1">
    <citation type="journal article" date="2012" name="Stand. Genomic Sci.">
        <title>Complete genome sequence of the sulfur compounds oxidizing chemolithoautotroph Sulfuricurvum kujiense type strain (YK-1(T)).</title>
        <authorList>
            <person name="Han C."/>
            <person name="Kotsyurbenko O."/>
            <person name="Chertkov O."/>
            <person name="Held B."/>
            <person name="Lapidus A."/>
            <person name="Nolan M."/>
            <person name="Lucas S."/>
            <person name="Hammon N."/>
            <person name="Deshpande S."/>
            <person name="Cheng J.F."/>
            <person name="Tapia R."/>
            <person name="Goodwin L.A."/>
            <person name="Pitluck S."/>
            <person name="Liolios K."/>
            <person name="Pagani I."/>
            <person name="Ivanova N."/>
            <person name="Mavromatis K."/>
            <person name="Mikhailova N."/>
            <person name="Pati A."/>
            <person name="Chen A."/>
            <person name="Palaniappan K."/>
            <person name="Land M."/>
            <person name="Hauser L."/>
            <person name="Chang Y.J."/>
            <person name="Jeffries C.D."/>
            <person name="Brambilla E.M."/>
            <person name="Rohde M."/>
            <person name="Spring S."/>
            <person name="Sikorski J."/>
            <person name="Goker M."/>
            <person name="Woyke T."/>
            <person name="Bristow J."/>
            <person name="Eisen J.A."/>
            <person name="Markowitz V."/>
            <person name="Hugenholtz P."/>
            <person name="Kyrpides N.C."/>
            <person name="Klenk H.P."/>
            <person name="Detter J.C."/>
        </authorList>
    </citation>
    <scope>NUCLEOTIDE SEQUENCE [LARGE SCALE GENOMIC DNA]</scope>
    <source>
        <strain evidence="4">ATCC BAA-921 / DSM 16994 / JCM 11577 / YK-1</strain>
    </source>
</reference>
<feature type="transmembrane region" description="Helical" evidence="1">
    <location>
        <begin position="120"/>
        <end position="141"/>
    </location>
</feature>
<keyword evidence="1" id="KW-1133">Transmembrane helix</keyword>
<dbReference type="OrthoDB" id="5333819at2"/>
<accession>E4TYX1</accession>
<feature type="transmembrane region" description="Helical" evidence="1">
    <location>
        <begin position="81"/>
        <end position="99"/>
    </location>
</feature>
<gene>
    <name evidence="3" type="ordered locus">Sulku_2472</name>
</gene>
<feature type="transmembrane region" description="Helical" evidence="1">
    <location>
        <begin position="46"/>
        <end position="69"/>
    </location>
</feature>
<dbReference type="EMBL" id="CP002355">
    <property type="protein sequence ID" value="ADR35131.1"/>
    <property type="molecule type" value="Genomic_DNA"/>
</dbReference>
<keyword evidence="4" id="KW-1185">Reference proteome</keyword>
<name>E4TYX1_SULKY</name>
<dbReference type="HOGENOM" id="CLU_106642_0_0_7"/>
<evidence type="ECO:0000313" key="3">
    <source>
        <dbReference type="EMBL" id="ADR35131.1"/>
    </source>
</evidence>
<feature type="transmembrane region" description="Helical" evidence="1">
    <location>
        <begin position="6"/>
        <end position="34"/>
    </location>
</feature>
<organism evidence="3 4">
    <name type="scientific">Sulfuricurvum kujiense (strain ATCC BAA-921 / DSM 16994 / JCM 11577 / YK-1)</name>
    <dbReference type="NCBI Taxonomy" id="709032"/>
    <lineage>
        <taxon>Bacteria</taxon>
        <taxon>Pseudomonadati</taxon>
        <taxon>Campylobacterota</taxon>
        <taxon>Epsilonproteobacteria</taxon>
        <taxon>Campylobacterales</taxon>
        <taxon>Sulfurimonadaceae</taxon>
        <taxon>Sulfuricurvum</taxon>
    </lineage>
</organism>
<feature type="transmembrane region" description="Helical" evidence="1">
    <location>
        <begin position="192"/>
        <end position="214"/>
    </location>
</feature>
<dbReference type="Proteomes" id="UP000008721">
    <property type="component" value="Chromosome"/>
</dbReference>
<keyword evidence="1" id="KW-0472">Membrane</keyword>
<dbReference type="eggNOG" id="COG2836">
    <property type="taxonomic scope" value="Bacteria"/>
</dbReference>
<proteinExistence type="predicted"/>
<keyword evidence="1" id="KW-0812">Transmembrane</keyword>
<evidence type="ECO:0000313" key="4">
    <source>
        <dbReference type="Proteomes" id="UP000008721"/>
    </source>
</evidence>
<dbReference type="AlphaFoldDB" id="E4TYX1"/>
<dbReference type="KEGG" id="sku:Sulku_2472"/>
<sequence length="216" mass="23028">MEAMTLLSLFLVALSYGATACMLTCMPLLSPILLANSATRQQSLKVLLPISLGRISGYIVLSLIAFAGSSLLKNIIADKTLIGYLLGALTIFLAGRLWFSLKAGSSCCSSTPQQTPQGNFALFFTGLLLSMSLCAPVITMMTLSAATHSIGWAISYGAVFGLGATLLWFLFFSVVLTAILKESLVHLSRYRGFLQHAAPILLAGIGIAIIKGWIYL</sequence>
<evidence type="ECO:0000256" key="1">
    <source>
        <dbReference type="SAM" id="Phobius"/>
    </source>
</evidence>
<dbReference type="Pfam" id="PF13386">
    <property type="entry name" value="DsbD_2"/>
    <property type="match status" value="1"/>
</dbReference>
<dbReference type="STRING" id="709032.Sulku_2472"/>
<feature type="transmembrane region" description="Helical" evidence="1">
    <location>
        <begin position="153"/>
        <end position="180"/>
    </location>
</feature>
<feature type="domain" description="Urease accessory protein UreH-like transmembrane" evidence="2">
    <location>
        <begin position="9"/>
        <end position="207"/>
    </location>
</feature>